<dbReference type="Gene3D" id="3.50.50.60">
    <property type="entry name" value="FAD/NAD(P)-binding domain"/>
    <property type="match status" value="1"/>
</dbReference>
<dbReference type="PANTHER" id="PTHR43747:SF4">
    <property type="entry name" value="FLAVIN-DEPENDENT TRYPTOPHAN HALOGENASE"/>
    <property type="match status" value="1"/>
</dbReference>
<feature type="binding site" evidence="2">
    <location>
        <position position="348"/>
    </location>
    <ligand>
        <name>FAD</name>
        <dbReference type="ChEBI" id="CHEBI:57692"/>
    </ligand>
</feature>
<dbReference type="EMBL" id="GL883077">
    <property type="protein sequence ID" value="EGF91697.1"/>
    <property type="molecule type" value="Genomic_DNA"/>
</dbReference>
<accession>F4QHY6</accession>
<evidence type="ECO:0000313" key="3">
    <source>
        <dbReference type="EMBL" id="EGF91697.1"/>
    </source>
</evidence>
<dbReference type="PANTHER" id="PTHR43747">
    <property type="entry name" value="FAD-BINDING PROTEIN"/>
    <property type="match status" value="1"/>
</dbReference>
<keyword evidence="4" id="KW-1185">Reference proteome</keyword>
<dbReference type="GO" id="GO:0004497">
    <property type="term" value="F:monooxygenase activity"/>
    <property type="evidence" value="ECO:0007669"/>
    <property type="project" value="InterPro"/>
</dbReference>
<keyword evidence="2" id="KW-0547">Nucleotide-binding</keyword>
<dbReference type="Pfam" id="PF04820">
    <property type="entry name" value="Trp_halogenase"/>
    <property type="match status" value="1"/>
</dbReference>
<organism evidence="3 4">
    <name type="scientific">Asticcacaulis biprosthecium C19</name>
    <dbReference type="NCBI Taxonomy" id="715226"/>
    <lineage>
        <taxon>Bacteria</taxon>
        <taxon>Pseudomonadati</taxon>
        <taxon>Pseudomonadota</taxon>
        <taxon>Alphaproteobacteria</taxon>
        <taxon>Caulobacterales</taxon>
        <taxon>Caulobacteraceae</taxon>
        <taxon>Asticcacaulis</taxon>
    </lineage>
</organism>
<sequence>MQSPDPIRSIVIVGGGTAGWMAAAAFARNLGRHLSITLVESEDIGTVGVGEATIPPIKLFNAMLGLDEAEFMRETRATYKLGIRFHDWRHLGQDYFHPFGVYGLKPELGHFLQFWLRMQAQGHDIGPVSDYSLCTLAALQGRMGRQSDDGAMATFGSAYHFDAGLYARYLRRYSQQLGVIRVEGLIADVQQHPESGNVQSVRLKDGRGIAGDLFIDCSGFRGLLIEQTLGTGYDDWSHWLPCDRAMAMPCAHGGAQIQPYTSSTAREGGWQWHIPLQHRVGNGYVYSSRFVDDDTAEATLRANLEGEPLAEPNRLRFQTGRRKKFWNKNVVALGLASGFIEPLESTSIHLIQSGINKLLLHFPDRSFAPANIEAYNRRQHLDYERIRDFIILHYHATARDDSGLWRYTRTMEIPDSLAHKIEVFRERGAFAHAAEEMFTPTSWMAVMMGQGIIPQSHDPLVAYEDIATLRDGFARMKDHLKQLADTLPTQHAYLKQNGMLAIS</sequence>
<evidence type="ECO:0000256" key="1">
    <source>
        <dbReference type="PIRSR" id="PIRSR011396-1"/>
    </source>
</evidence>
<evidence type="ECO:0000256" key="2">
    <source>
        <dbReference type="PIRSR" id="PIRSR011396-2"/>
    </source>
</evidence>
<gene>
    <name evidence="3" type="ORF">ABI_01270</name>
</gene>
<reference evidence="4" key="1">
    <citation type="submission" date="2011-03" db="EMBL/GenBank/DDBJ databases">
        <title>Draft genome sequence of Brevundimonas diminuta.</title>
        <authorList>
            <person name="Brown P.J.B."/>
            <person name="Buechlein A."/>
            <person name="Hemmerich C."/>
            <person name="Brun Y.V."/>
        </authorList>
    </citation>
    <scope>NUCLEOTIDE SEQUENCE [LARGE SCALE GENOMIC DNA]</scope>
    <source>
        <strain evidence="4">C19</strain>
    </source>
</reference>
<dbReference type="InterPro" id="IPR006905">
    <property type="entry name" value="Flavin_halogenase"/>
</dbReference>
<feature type="binding site" evidence="2">
    <location>
        <begin position="15"/>
        <end position="18"/>
    </location>
    <ligand>
        <name>FAD</name>
        <dbReference type="ChEBI" id="CHEBI:57692"/>
    </ligand>
</feature>
<feature type="active site" evidence="1">
    <location>
        <position position="80"/>
    </location>
</feature>
<dbReference type="PIRSF" id="PIRSF011396">
    <property type="entry name" value="Trp_halogenase"/>
    <property type="match status" value="1"/>
</dbReference>
<dbReference type="AlphaFoldDB" id="F4QHY6"/>
<feature type="binding site" evidence="2">
    <location>
        <position position="80"/>
    </location>
    <ligand>
        <name>7-chloro-L-tryptophan</name>
        <dbReference type="ChEBI" id="CHEBI:58713"/>
    </ligand>
</feature>
<keyword evidence="2" id="KW-0274">FAD</keyword>
<dbReference type="InterPro" id="IPR033856">
    <property type="entry name" value="Trp_halogen"/>
</dbReference>
<dbReference type="SUPFAM" id="SSF51905">
    <property type="entry name" value="FAD/NAD(P)-binding domain"/>
    <property type="match status" value="1"/>
</dbReference>
<dbReference type="GO" id="GO:0000166">
    <property type="term" value="F:nucleotide binding"/>
    <property type="evidence" value="ECO:0007669"/>
    <property type="project" value="UniProtKB-KW"/>
</dbReference>
<dbReference type="STRING" id="715226.ABI_01270"/>
<dbReference type="HOGENOM" id="CLU_022247_1_0_5"/>
<keyword evidence="2" id="KW-0285">Flavoprotein</keyword>
<dbReference type="Proteomes" id="UP000006512">
    <property type="component" value="Unassembled WGS sequence"/>
</dbReference>
<dbReference type="RefSeq" id="WP_006270860.1">
    <property type="nucleotide sequence ID" value="NZ_GL883077.1"/>
</dbReference>
<protein>
    <submittedName>
        <fullName evidence="3">Tryptophan halogenase PrnA</fullName>
    </submittedName>
</protein>
<evidence type="ECO:0000313" key="4">
    <source>
        <dbReference type="Proteomes" id="UP000006512"/>
    </source>
</evidence>
<proteinExistence type="predicted"/>
<feature type="binding site" evidence="2">
    <location>
        <position position="335"/>
    </location>
    <ligand>
        <name>FAD</name>
        <dbReference type="ChEBI" id="CHEBI:57692"/>
    </ligand>
</feature>
<name>F4QHY6_9CAUL</name>
<feature type="binding site" evidence="2">
    <location>
        <position position="344"/>
    </location>
    <ligand>
        <name>L-tryptophan</name>
        <dbReference type="ChEBI" id="CHEBI:57912"/>
    </ligand>
</feature>
<dbReference type="InterPro" id="IPR050816">
    <property type="entry name" value="Flavin-dep_Halogenase_NPB"/>
</dbReference>
<dbReference type="InterPro" id="IPR036188">
    <property type="entry name" value="FAD/NAD-bd_sf"/>
</dbReference>
<dbReference type="eggNOG" id="COG0665">
    <property type="taxonomic scope" value="Bacteria"/>
</dbReference>